<reference evidence="1" key="1">
    <citation type="journal article" date="2014" name="Front. Microbiol.">
        <title>High frequency of phylogenetically diverse reductive dehalogenase-homologous genes in deep subseafloor sedimentary metagenomes.</title>
        <authorList>
            <person name="Kawai M."/>
            <person name="Futagami T."/>
            <person name="Toyoda A."/>
            <person name="Takaki Y."/>
            <person name="Nishi S."/>
            <person name="Hori S."/>
            <person name="Arai W."/>
            <person name="Tsubouchi T."/>
            <person name="Morono Y."/>
            <person name="Uchiyama I."/>
            <person name="Ito T."/>
            <person name="Fujiyama A."/>
            <person name="Inagaki F."/>
            <person name="Takami H."/>
        </authorList>
    </citation>
    <scope>NUCLEOTIDE SEQUENCE</scope>
    <source>
        <strain evidence="1">Expedition CK06-06</strain>
    </source>
</reference>
<feature type="non-terminal residue" evidence="1">
    <location>
        <position position="219"/>
    </location>
</feature>
<accession>X0XY59</accession>
<comment type="caution">
    <text evidence="1">The sequence shown here is derived from an EMBL/GenBank/DDBJ whole genome shotgun (WGS) entry which is preliminary data.</text>
</comment>
<proteinExistence type="predicted"/>
<organism evidence="1">
    <name type="scientific">marine sediment metagenome</name>
    <dbReference type="NCBI Taxonomy" id="412755"/>
    <lineage>
        <taxon>unclassified sequences</taxon>
        <taxon>metagenomes</taxon>
        <taxon>ecological metagenomes</taxon>
    </lineage>
</organism>
<name>X0XY59_9ZZZZ</name>
<dbReference type="AlphaFoldDB" id="X0XY59"/>
<evidence type="ECO:0008006" key="2">
    <source>
        <dbReference type="Google" id="ProtNLM"/>
    </source>
</evidence>
<feature type="non-terminal residue" evidence="1">
    <location>
        <position position="1"/>
    </location>
</feature>
<gene>
    <name evidence="1" type="ORF">S01H1_80521</name>
</gene>
<dbReference type="EMBL" id="BARS01054383">
    <property type="protein sequence ID" value="GAG48300.1"/>
    <property type="molecule type" value="Genomic_DNA"/>
</dbReference>
<protein>
    <recommendedName>
        <fullName evidence="2">TonB-dependent receptor-like beta-barrel domain-containing protein</fullName>
    </recommendedName>
</protein>
<sequence>FQSYLDPFSRLKATTHISDEGVDLEEAYLTRFSMFKNTNLDLGRFRQQFGVVNRWHEDALDQVQYPLALRSIFGDGGLYQTGASVEWILPKWGKAHQGLTFQVTNTENERLFGGDTMGNPNLLFHYKNYRDLSRDTYLEFGLSGLFGWSDEWEVLRGATLENEYDSLGTQVYGADLSFLWEPADKALYRNVEWRSEVYLLNRDILAPDDSGRDNLQAWG</sequence>
<evidence type="ECO:0000313" key="1">
    <source>
        <dbReference type="EMBL" id="GAG48300.1"/>
    </source>
</evidence>